<gene>
    <name evidence="1" type="ORF">N7532_011258</name>
</gene>
<dbReference type="RefSeq" id="XP_056468737.1">
    <property type="nucleotide sequence ID" value="XM_056623749.1"/>
</dbReference>
<dbReference type="InterPro" id="IPR037883">
    <property type="entry name" value="Knr4/Smi1-like_sf"/>
</dbReference>
<evidence type="ECO:0000313" key="1">
    <source>
        <dbReference type="EMBL" id="KAJ5082215.1"/>
    </source>
</evidence>
<accession>A0A9W9JUS5</accession>
<dbReference type="GeneID" id="81362728"/>
<dbReference type="AlphaFoldDB" id="A0A9W9JUS5"/>
<protein>
    <submittedName>
        <fullName evidence="1">Uncharacterized protein</fullName>
    </submittedName>
</protein>
<comment type="caution">
    <text evidence="1">The sequence shown here is derived from an EMBL/GenBank/DDBJ whole genome shotgun (WGS) entry which is preliminary data.</text>
</comment>
<name>A0A9W9JUS5_9EURO</name>
<reference evidence="1" key="2">
    <citation type="journal article" date="2023" name="IMA Fungus">
        <title>Comparative genomic study of the Penicillium genus elucidates a diverse pangenome and 15 lateral gene transfer events.</title>
        <authorList>
            <person name="Petersen C."/>
            <person name="Sorensen T."/>
            <person name="Nielsen M.R."/>
            <person name="Sondergaard T.E."/>
            <person name="Sorensen J.L."/>
            <person name="Fitzpatrick D.A."/>
            <person name="Frisvad J.C."/>
            <person name="Nielsen K.L."/>
        </authorList>
    </citation>
    <scope>NUCLEOTIDE SEQUENCE</scope>
    <source>
        <strain evidence="1">IBT 30761</strain>
    </source>
</reference>
<proteinExistence type="predicted"/>
<dbReference type="SUPFAM" id="SSF160631">
    <property type="entry name" value="SMI1/KNR4-like"/>
    <property type="match status" value="1"/>
</dbReference>
<sequence>MSNAVSKIIKTLSAPDSTTKKDWEVIETQMETALPSDYKELIDPRLPKQALRPGGLTDYTTEANETMWEIEAKPPELQIQGSFVIPWATTDNGENLFWRCLPGQHPDEWTVLVNQGRDWMWEYHKMSCTEFLHSTLKKKIQSEILSDDFPLRRHVFRGFNPVPSSAVRHTGMKKPKRILRERLVRNGIPRTRAIPHPQRS</sequence>
<dbReference type="EMBL" id="JAPQKI010000011">
    <property type="protein sequence ID" value="KAJ5082215.1"/>
    <property type="molecule type" value="Genomic_DNA"/>
</dbReference>
<organism evidence="1 2">
    <name type="scientific">Penicillium argentinense</name>
    <dbReference type="NCBI Taxonomy" id="1131581"/>
    <lineage>
        <taxon>Eukaryota</taxon>
        <taxon>Fungi</taxon>
        <taxon>Dikarya</taxon>
        <taxon>Ascomycota</taxon>
        <taxon>Pezizomycotina</taxon>
        <taxon>Eurotiomycetes</taxon>
        <taxon>Eurotiomycetidae</taxon>
        <taxon>Eurotiales</taxon>
        <taxon>Aspergillaceae</taxon>
        <taxon>Penicillium</taxon>
    </lineage>
</organism>
<keyword evidence="2" id="KW-1185">Reference proteome</keyword>
<evidence type="ECO:0000313" key="2">
    <source>
        <dbReference type="Proteomes" id="UP001149074"/>
    </source>
</evidence>
<reference evidence="1" key="1">
    <citation type="submission" date="2022-11" db="EMBL/GenBank/DDBJ databases">
        <authorList>
            <person name="Petersen C."/>
        </authorList>
    </citation>
    <scope>NUCLEOTIDE SEQUENCE</scope>
    <source>
        <strain evidence="1">IBT 30761</strain>
    </source>
</reference>
<dbReference type="Proteomes" id="UP001149074">
    <property type="component" value="Unassembled WGS sequence"/>
</dbReference>